<dbReference type="RefSeq" id="WP_348786508.1">
    <property type="nucleotide sequence ID" value="NZ_CP157390.1"/>
</dbReference>
<protein>
    <submittedName>
        <fullName evidence="1">Uncharacterized protein</fullName>
    </submittedName>
</protein>
<dbReference type="EMBL" id="CP157390">
    <property type="protein sequence ID" value="XBM46523.1"/>
    <property type="molecule type" value="Genomic_DNA"/>
</dbReference>
<dbReference type="AlphaFoldDB" id="A0AAU7G944"/>
<proteinExistence type="predicted"/>
<accession>A0AAU7G944</accession>
<reference evidence="1" key="1">
    <citation type="submission" date="2024-05" db="EMBL/GenBank/DDBJ databases">
        <title>The Natural Products Discovery Center: Release of the First 8490 Sequenced Strains for Exploring Actinobacteria Biosynthetic Diversity.</title>
        <authorList>
            <person name="Kalkreuter E."/>
            <person name="Kautsar S.A."/>
            <person name="Yang D."/>
            <person name="Bader C.D."/>
            <person name="Teijaro C.N."/>
            <person name="Fluegel L."/>
            <person name="Davis C.M."/>
            <person name="Simpson J.R."/>
            <person name="Lauterbach L."/>
            <person name="Steele A.D."/>
            <person name="Gui C."/>
            <person name="Meng S."/>
            <person name="Li G."/>
            <person name="Viehrig K."/>
            <person name="Ye F."/>
            <person name="Su P."/>
            <person name="Kiefer A.F."/>
            <person name="Nichols A."/>
            <person name="Cepeda A.J."/>
            <person name="Yan W."/>
            <person name="Fan B."/>
            <person name="Jiang Y."/>
            <person name="Adhikari A."/>
            <person name="Zheng C.-J."/>
            <person name="Schuster L."/>
            <person name="Cowan T.M."/>
            <person name="Smanski M.J."/>
            <person name="Chevrette M.G."/>
            <person name="de Carvalho L.P.S."/>
            <person name="Shen B."/>
        </authorList>
    </citation>
    <scope>NUCLEOTIDE SEQUENCE</scope>
    <source>
        <strain evidence="1">NPDC080035</strain>
    </source>
</reference>
<sequence length="61" mass="6614">MLVIDGERFVPLGDLDELKRRIVAAAHAGGGFVSFATEARAVELFVTRALSIRVEDLDDPS</sequence>
<evidence type="ECO:0000313" key="1">
    <source>
        <dbReference type="EMBL" id="XBM46523.1"/>
    </source>
</evidence>
<name>A0AAU7G944_9MICO</name>
<gene>
    <name evidence="1" type="ORF">AAME72_10490</name>
</gene>
<organism evidence="1">
    <name type="scientific">Leifsonia sp. NPDC080035</name>
    <dbReference type="NCBI Taxonomy" id="3143936"/>
    <lineage>
        <taxon>Bacteria</taxon>
        <taxon>Bacillati</taxon>
        <taxon>Actinomycetota</taxon>
        <taxon>Actinomycetes</taxon>
        <taxon>Micrococcales</taxon>
        <taxon>Microbacteriaceae</taxon>
        <taxon>Leifsonia</taxon>
    </lineage>
</organism>